<dbReference type="AlphaFoldDB" id="A0AB34H3R9"/>
<accession>A0AB34H3R9</accession>
<feature type="region of interest" description="Disordered" evidence="5">
    <location>
        <begin position="168"/>
        <end position="204"/>
    </location>
</feature>
<feature type="transmembrane region" description="Helical" evidence="6">
    <location>
        <begin position="286"/>
        <end position="304"/>
    </location>
</feature>
<dbReference type="InterPro" id="IPR004031">
    <property type="entry name" value="PMP22/EMP/MP20/Claudin"/>
</dbReference>
<feature type="transmembrane region" description="Helical" evidence="6">
    <location>
        <begin position="310"/>
        <end position="332"/>
    </location>
</feature>
<name>A0AB34H3R9_ESCRO</name>
<dbReference type="PANTHER" id="PTHR20516:SF1">
    <property type="entry name" value="TRANSMEMBRANE PROTEIN 235"/>
    <property type="match status" value="1"/>
</dbReference>
<dbReference type="PANTHER" id="PTHR20516">
    <property type="entry name" value="TRANSMEMBRANE PROTEIN 114/235 FAMILY MEMBER"/>
    <property type="match status" value="1"/>
</dbReference>
<evidence type="ECO:0000256" key="1">
    <source>
        <dbReference type="ARBA" id="ARBA00004141"/>
    </source>
</evidence>
<dbReference type="GO" id="GO:0016324">
    <property type="term" value="C:apical plasma membrane"/>
    <property type="evidence" value="ECO:0007669"/>
    <property type="project" value="TreeGrafter"/>
</dbReference>
<comment type="subcellular location">
    <subcellularLocation>
        <location evidence="1">Membrane</location>
        <topology evidence="1">Multi-pass membrane protein</topology>
    </subcellularLocation>
</comment>
<feature type="region of interest" description="Disordered" evidence="5">
    <location>
        <begin position="97"/>
        <end position="135"/>
    </location>
</feature>
<evidence type="ECO:0000256" key="4">
    <source>
        <dbReference type="ARBA" id="ARBA00023136"/>
    </source>
</evidence>
<keyword evidence="3 6" id="KW-1133">Transmembrane helix</keyword>
<dbReference type="InterPro" id="IPR039951">
    <property type="entry name" value="TMEM114/TMEM235"/>
</dbReference>
<protein>
    <recommendedName>
        <fullName evidence="9">Transmembrane protein</fullName>
    </recommendedName>
</protein>
<evidence type="ECO:0000256" key="5">
    <source>
        <dbReference type="SAM" id="MobiDB-lite"/>
    </source>
</evidence>
<keyword evidence="4 6" id="KW-0472">Membrane</keyword>
<comment type="caution">
    <text evidence="7">The sequence shown here is derived from an EMBL/GenBank/DDBJ whole genome shotgun (WGS) entry which is preliminary data.</text>
</comment>
<dbReference type="Proteomes" id="UP001159641">
    <property type="component" value="Unassembled WGS sequence"/>
</dbReference>
<evidence type="ECO:0000313" key="8">
    <source>
        <dbReference type="Proteomes" id="UP001159641"/>
    </source>
</evidence>
<keyword evidence="2 6" id="KW-0812">Transmembrane</keyword>
<gene>
    <name evidence="7" type="ORF">J1605_023173</name>
</gene>
<evidence type="ECO:0000256" key="2">
    <source>
        <dbReference type="ARBA" id="ARBA00022692"/>
    </source>
</evidence>
<evidence type="ECO:0000256" key="3">
    <source>
        <dbReference type="ARBA" id="ARBA00022989"/>
    </source>
</evidence>
<evidence type="ECO:0008006" key="9">
    <source>
        <dbReference type="Google" id="ProtNLM"/>
    </source>
</evidence>
<keyword evidence="8" id="KW-1185">Reference proteome</keyword>
<dbReference type="Pfam" id="PF13903">
    <property type="entry name" value="Claudin_2"/>
    <property type="match status" value="1"/>
</dbReference>
<evidence type="ECO:0000256" key="6">
    <source>
        <dbReference type="SAM" id="Phobius"/>
    </source>
</evidence>
<feature type="region of interest" description="Disordered" evidence="5">
    <location>
        <begin position="23"/>
        <end position="51"/>
    </location>
</feature>
<organism evidence="7 8">
    <name type="scientific">Eschrichtius robustus</name>
    <name type="common">California gray whale</name>
    <name type="synonym">Eschrichtius gibbosus</name>
    <dbReference type="NCBI Taxonomy" id="9764"/>
    <lineage>
        <taxon>Eukaryota</taxon>
        <taxon>Metazoa</taxon>
        <taxon>Chordata</taxon>
        <taxon>Craniata</taxon>
        <taxon>Vertebrata</taxon>
        <taxon>Euteleostomi</taxon>
        <taxon>Mammalia</taxon>
        <taxon>Eutheria</taxon>
        <taxon>Laurasiatheria</taxon>
        <taxon>Artiodactyla</taxon>
        <taxon>Whippomorpha</taxon>
        <taxon>Cetacea</taxon>
        <taxon>Mysticeti</taxon>
        <taxon>Eschrichtiidae</taxon>
        <taxon>Eschrichtius</taxon>
    </lineage>
</organism>
<dbReference type="Gene3D" id="1.20.140.150">
    <property type="match status" value="1"/>
</dbReference>
<reference evidence="7 8" key="1">
    <citation type="submission" date="2022-11" db="EMBL/GenBank/DDBJ databases">
        <title>Whole genome sequence of Eschrichtius robustus ER-17-0199.</title>
        <authorList>
            <person name="Bruniche-Olsen A."/>
            <person name="Black A.N."/>
            <person name="Fields C.J."/>
            <person name="Walden K."/>
            <person name="Dewoody J.A."/>
        </authorList>
    </citation>
    <scope>NUCLEOTIDE SEQUENCE [LARGE SCALE GENOMIC DNA]</scope>
    <source>
        <strain evidence="7">ER-17-0199</strain>
        <tissue evidence="7">Blubber</tissue>
    </source>
</reference>
<feature type="compositionally biased region" description="Pro residues" evidence="5">
    <location>
        <begin position="118"/>
        <end position="128"/>
    </location>
</feature>
<sequence>MEICKEALEHLFAGRYVQGWKPPAERGGGCQMDEEGKDAPGRGNGSVHSGDSSPALEAIYGIIGLEQEACHWTQASCSFSFCDLAIWALKNRRAGVPSELEGHRTQKSLGSARLPLAPRTPLPAPSAPSPALLTKGPPIPSPWRYAPRFQNPLSPHFRLSALPKSRLPVLPSSPHPPAPSSPSPPGSLFSPIPGSPPGPCTPDPQGPAGALLSFALLAAAEASDYWYLLQVADAGNHSGHGQLSSHSRLWRICEGQNSCIPLTDPFASESLGASTLVQRLISLHRALVVVLPLSLVLIVIPLLLCTGCRFLLGGALTLAGVSTYISYSHLAFAGTARRDGPRHVQDIRISFGCGTQRHPPAHGARALSLSRQPGAPHSVVI</sequence>
<dbReference type="EMBL" id="JAIQCJ010001896">
    <property type="protein sequence ID" value="KAJ8786918.1"/>
    <property type="molecule type" value="Genomic_DNA"/>
</dbReference>
<feature type="compositionally biased region" description="Pro residues" evidence="5">
    <location>
        <begin position="171"/>
        <end position="185"/>
    </location>
</feature>
<feature type="compositionally biased region" description="Pro residues" evidence="5">
    <location>
        <begin position="193"/>
        <end position="204"/>
    </location>
</feature>
<evidence type="ECO:0000313" key="7">
    <source>
        <dbReference type="EMBL" id="KAJ8786918.1"/>
    </source>
</evidence>
<proteinExistence type="predicted"/>